<name>A0A814E4V1_9BILA</name>
<proteinExistence type="predicted"/>
<feature type="transmembrane region" description="Helical" evidence="1">
    <location>
        <begin position="47"/>
        <end position="69"/>
    </location>
</feature>
<accession>A0A814E4V1</accession>
<dbReference type="EMBL" id="CAJNOE010000138">
    <property type="protein sequence ID" value="CAF0966064.1"/>
    <property type="molecule type" value="Genomic_DNA"/>
</dbReference>
<comment type="caution">
    <text evidence="2">The sequence shown here is derived from an EMBL/GenBank/DDBJ whole genome shotgun (WGS) entry which is preliminary data.</text>
</comment>
<evidence type="ECO:0008006" key="5">
    <source>
        <dbReference type="Google" id="ProtNLM"/>
    </source>
</evidence>
<gene>
    <name evidence="2" type="ORF">IZO911_LOCUS15777</name>
    <name evidence="3" type="ORF">KXQ929_LOCUS15637</name>
</gene>
<evidence type="ECO:0000313" key="4">
    <source>
        <dbReference type="Proteomes" id="UP000663860"/>
    </source>
</evidence>
<reference evidence="2" key="1">
    <citation type="submission" date="2021-02" db="EMBL/GenBank/DDBJ databases">
        <authorList>
            <person name="Nowell W R."/>
        </authorList>
    </citation>
    <scope>NUCLEOTIDE SEQUENCE</scope>
</reference>
<evidence type="ECO:0000313" key="3">
    <source>
        <dbReference type="EMBL" id="CAF3775855.1"/>
    </source>
</evidence>
<dbReference type="EMBL" id="CAJOBB010000916">
    <property type="protein sequence ID" value="CAF3775855.1"/>
    <property type="molecule type" value="Genomic_DNA"/>
</dbReference>
<keyword evidence="1" id="KW-0812">Transmembrane</keyword>
<protein>
    <recommendedName>
        <fullName evidence="5">EGF-like domain-containing protein</fullName>
    </recommendedName>
</protein>
<dbReference type="AlphaFoldDB" id="A0A814E4V1"/>
<sequence length="453" mass="50249">MPSSAFSSSDVTFFSRLPQSNLITERSRSKRLYTFIHYEHSTHPRRFIIAFFVIIALSLSIAWLIAGLVRLRQTASYLESCAEGKAQCISQANLICSSTLFICLCPEQTFWDTNFRKCLTVRNINATCSINQQCDTSKGLICQQNSICQCPSNTYYSGTNCTTYLLFGDSCLTTGTPLCNTELGLTCDPGTQICICPVSTYWSNARCESVSTYSSYCDRNTSCNTQVGLFCRLPGSYPACDCPLQSKLYTCDCNQGQAWVVGTGMNSTSSCMNQGTSYNNCTSNSQCSQTLNLVCISGICDCNVPLWFWSQTSNKCLPCESEGYILIQYSSQWVCTQLISSSLMTYTASQSTCTAIGWSLISPIFASDIVVIAQTYSTYRLWVNIQTSIGSSSYTNNIFPYNQSNWTAYVSKSLTAVYSTYIYALQIIPTYDPTKLFEGNTNFDTGQTLCALY</sequence>
<dbReference type="Proteomes" id="UP000663868">
    <property type="component" value="Unassembled WGS sequence"/>
</dbReference>
<evidence type="ECO:0000256" key="1">
    <source>
        <dbReference type="SAM" id="Phobius"/>
    </source>
</evidence>
<organism evidence="2 4">
    <name type="scientific">Adineta steineri</name>
    <dbReference type="NCBI Taxonomy" id="433720"/>
    <lineage>
        <taxon>Eukaryota</taxon>
        <taxon>Metazoa</taxon>
        <taxon>Spiralia</taxon>
        <taxon>Gnathifera</taxon>
        <taxon>Rotifera</taxon>
        <taxon>Eurotatoria</taxon>
        <taxon>Bdelloidea</taxon>
        <taxon>Adinetida</taxon>
        <taxon>Adinetidae</taxon>
        <taxon>Adineta</taxon>
    </lineage>
</organism>
<evidence type="ECO:0000313" key="2">
    <source>
        <dbReference type="EMBL" id="CAF0966064.1"/>
    </source>
</evidence>
<keyword evidence="1" id="KW-1133">Transmembrane helix</keyword>
<dbReference type="Proteomes" id="UP000663860">
    <property type="component" value="Unassembled WGS sequence"/>
</dbReference>
<keyword evidence="1" id="KW-0472">Membrane</keyword>